<sequence length="333" mass="36551">MLASGARAGDEAGDWLVKMSQAARMANYEGVLVYRGDDILETFRVTHRFEDGSERERVQSMTGEVREVLKQNNKVTCLLPKDQRLTANRPTTPKSLFKPLSQERLKQIAGVYELKELGKARVAGRNCRGIAIAPRDEFRYGYELWADSESRVPLKLSLVAPDGRLLEQMFFTEVRFPASIPESAFAQDVPADQARQSTAAAADAIAQAHEREPVAEETTAEAASAQFSKLPPGFRVVRREIRASPAGVREHLLLSDGLSAISVYRVLRTAPEATTTASADHRIDQMGPLNAYSRSVGQVQITVVGEAPRRTIKMIGDNIDTAFAPLTAQASTP</sequence>
<dbReference type="Gene3D" id="3.30.200.100">
    <property type="entry name" value="MucB/RseB, C-terminal domain"/>
    <property type="match status" value="1"/>
</dbReference>
<comment type="subcellular location">
    <subcellularLocation>
        <location evidence="1">Periplasm</location>
    </subcellularLocation>
</comment>
<evidence type="ECO:0000256" key="1">
    <source>
        <dbReference type="ARBA" id="ARBA00004418"/>
    </source>
</evidence>
<dbReference type="InterPro" id="IPR033434">
    <property type="entry name" value="MucB/RseB_N"/>
</dbReference>
<dbReference type="EMBL" id="SOBT01000011">
    <property type="protein sequence ID" value="TDU25859.1"/>
    <property type="molecule type" value="Genomic_DNA"/>
</dbReference>
<dbReference type="PIRSF" id="PIRSF005427">
    <property type="entry name" value="RseB"/>
    <property type="match status" value="1"/>
</dbReference>
<proteinExistence type="inferred from homology"/>
<evidence type="ECO:0000313" key="8">
    <source>
        <dbReference type="Proteomes" id="UP000295341"/>
    </source>
</evidence>
<dbReference type="InterPro" id="IPR033436">
    <property type="entry name" value="MucB/RseB_C"/>
</dbReference>
<dbReference type="PANTHER" id="PTHR38782">
    <property type="match status" value="1"/>
</dbReference>
<keyword evidence="8" id="KW-1185">Reference proteome</keyword>
<keyword evidence="3" id="KW-0732">Signal</keyword>
<feature type="domain" description="MucB/RseB N-terminal" evidence="5">
    <location>
        <begin position="12"/>
        <end position="187"/>
    </location>
</feature>
<reference evidence="7 8" key="1">
    <citation type="submission" date="2019-03" db="EMBL/GenBank/DDBJ databases">
        <title>Genomic Encyclopedia of Type Strains, Phase IV (KMG-IV): sequencing the most valuable type-strain genomes for metagenomic binning, comparative biology and taxonomic classification.</title>
        <authorList>
            <person name="Goeker M."/>
        </authorList>
    </citation>
    <scope>NUCLEOTIDE SEQUENCE [LARGE SCALE GENOMIC DNA]</scope>
    <source>
        <strain evidence="7 8">DSM 26377</strain>
    </source>
</reference>
<comment type="similarity">
    <text evidence="2">Belongs to the RseB family.</text>
</comment>
<dbReference type="Proteomes" id="UP000295341">
    <property type="component" value="Unassembled WGS sequence"/>
</dbReference>
<dbReference type="GO" id="GO:0030288">
    <property type="term" value="C:outer membrane-bounded periplasmic space"/>
    <property type="evidence" value="ECO:0007669"/>
    <property type="project" value="TreeGrafter"/>
</dbReference>
<keyword evidence="4" id="KW-0574">Periplasm</keyword>
<feature type="domain" description="MucB/RseB C-terminal" evidence="6">
    <location>
        <begin position="224"/>
        <end position="319"/>
    </location>
</feature>
<dbReference type="GO" id="GO:0032885">
    <property type="term" value="P:regulation of polysaccharide biosynthetic process"/>
    <property type="evidence" value="ECO:0007669"/>
    <property type="project" value="TreeGrafter"/>
</dbReference>
<accession>A0A4R7NYD1</accession>
<protein>
    <submittedName>
        <fullName evidence="7">MucB/RseB-like sigma(E) regulatory protein</fullName>
    </submittedName>
</protein>
<evidence type="ECO:0000256" key="2">
    <source>
        <dbReference type="ARBA" id="ARBA00008150"/>
    </source>
</evidence>
<dbReference type="Pfam" id="PF17188">
    <property type="entry name" value="MucB_RseB_C"/>
    <property type="match status" value="1"/>
</dbReference>
<dbReference type="AlphaFoldDB" id="A0A4R7NYD1"/>
<dbReference type="CDD" id="cd16327">
    <property type="entry name" value="RseB"/>
    <property type="match status" value="1"/>
</dbReference>
<dbReference type="Gene3D" id="2.50.20.10">
    <property type="entry name" value="Lipoprotein localisation LolA/LolB/LppX"/>
    <property type="match status" value="1"/>
</dbReference>
<evidence type="ECO:0000256" key="3">
    <source>
        <dbReference type="ARBA" id="ARBA00022729"/>
    </source>
</evidence>
<evidence type="ECO:0000259" key="5">
    <source>
        <dbReference type="Pfam" id="PF03888"/>
    </source>
</evidence>
<dbReference type="GO" id="GO:0045152">
    <property type="term" value="F:antisigma factor binding"/>
    <property type="evidence" value="ECO:0007669"/>
    <property type="project" value="TreeGrafter"/>
</dbReference>
<dbReference type="InterPro" id="IPR005588">
    <property type="entry name" value="MucB_RseB"/>
</dbReference>
<comment type="caution">
    <text evidence="7">The sequence shown here is derived from an EMBL/GenBank/DDBJ whole genome shotgun (WGS) entry which is preliminary data.</text>
</comment>
<dbReference type="PANTHER" id="PTHR38782:SF1">
    <property type="entry name" value="SIGMA-E FACTOR REGULATORY PROTEIN RSEB"/>
    <property type="match status" value="1"/>
</dbReference>
<evidence type="ECO:0000259" key="6">
    <source>
        <dbReference type="Pfam" id="PF17188"/>
    </source>
</evidence>
<evidence type="ECO:0000256" key="4">
    <source>
        <dbReference type="ARBA" id="ARBA00022764"/>
    </source>
</evidence>
<organism evidence="7 8">
    <name type="scientific">Panacagrimonas perspica</name>
    <dbReference type="NCBI Taxonomy" id="381431"/>
    <lineage>
        <taxon>Bacteria</taxon>
        <taxon>Pseudomonadati</taxon>
        <taxon>Pseudomonadota</taxon>
        <taxon>Gammaproteobacteria</taxon>
        <taxon>Nevskiales</taxon>
        <taxon>Nevskiaceae</taxon>
        <taxon>Panacagrimonas</taxon>
    </lineage>
</organism>
<name>A0A4R7NYD1_9GAMM</name>
<evidence type="ECO:0000313" key="7">
    <source>
        <dbReference type="EMBL" id="TDU25859.1"/>
    </source>
</evidence>
<dbReference type="InterPro" id="IPR038484">
    <property type="entry name" value="MucB/RseB_C_sf"/>
</dbReference>
<gene>
    <name evidence="7" type="ORF">DFR24_4304</name>
</gene>
<dbReference type="Pfam" id="PF03888">
    <property type="entry name" value="MucB_RseB"/>
    <property type="match status" value="1"/>
</dbReference>